<dbReference type="InterPro" id="IPR000719">
    <property type="entry name" value="Prot_kinase_dom"/>
</dbReference>
<keyword evidence="2" id="KW-0808">Transferase</keyword>
<keyword evidence="8" id="KW-1185">Reference proteome</keyword>
<evidence type="ECO:0000256" key="5">
    <source>
        <dbReference type="ARBA" id="ARBA00022840"/>
    </source>
</evidence>
<comment type="caution">
    <text evidence="7">The sequence shown here is derived from an EMBL/GenBank/DDBJ whole genome shotgun (WGS) entry which is preliminary data.</text>
</comment>
<dbReference type="InterPro" id="IPR011009">
    <property type="entry name" value="Kinase-like_dom_sf"/>
</dbReference>
<sequence>MQQRGGKLNIEEAFNIIYQVLDALIYAHHADIPNIKQADGSIKQGQSLVHRDIKPANIFLVKSQGKNIVKLADYGLSKVFDLAGLSGRTMTGNKAGTPLFMCRQQVLNFKYVQPEVDIWATAATLYYMLTGYFPRDLNNKDPFLAILQDSPVSIRQRNVNIPDVLANIIDLALQDNPELHFKEAETFKQALINNL</sequence>
<name>Q4C497_CROWT</name>
<feature type="domain" description="Protein kinase" evidence="6">
    <location>
        <begin position="1"/>
        <end position="192"/>
    </location>
</feature>
<evidence type="ECO:0000313" key="7">
    <source>
        <dbReference type="EMBL" id="EAM51017.1"/>
    </source>
</evidence>
<dbReference type="PROSITE" id="PS00108">
    <property type="entry name" value="PROTEIN_KINASE_ST"/>
    <property type="match status" value="1"/>
</dbReference>
<evidence type="ECO:0000256" key="4">
    <source>
        <dbReference type="ARBA" id="ARBA00022777"/>
    </source>
</evidence>
<reference evidence="7" key="1">
    <citation type="submission" date="2004-02" db="EMBL/GenBank/DDBJ databases">
        <authorList>
            <consortium name="DOE Joint Genome Institute"/>
        </authorList>
    </citation>
    <scope>NUCLEOTIDE SEQUENCE [LARGE SCALE GENOMIC DNA]</scope>
    <source>
        <strain evidence="7">WH 8501</strain>
    </source>
</reference>
<dbReference type="Proteomes" id="UP000003922">
    <property type="component" value="Unassembled WGS sequence"/>
</dbReference>
<organism evidence="7 8">
    <name type="scientific">Crocosphaera watsonii WH 8501</name>
    <dbReference type="NCBI Taxonomy" id="165597"/>
    <lineage>
        <taxon>Bacteria</taxon>
        <taxon>Bacillati</taxon>
        <taxon>Cyanobacteriota</taxon>
        <taxon>Cyanophyceae</taxon>
        <taxon>Oscillatoriophycideae</taxon>
        <taxon>Chroococcales</taxon>
        <taxon>Aphanothecaceae</taxon>
        <taxon>Crocosphaera</taxon>
    </lineage>
</organism>
<keyword evidence="5" id="KW-0067">ATP-binding</keyword>
<reference evidence="7" key="2">
    <citation type="submission" date="2005-06" db="EMBL/GenBank/DDBJ databases">
        <title>Sequencing of the draft genome and assembly of Crocosphaera watsonii WH 8501.</title>
        <authorList>
            <consortium name="US DOE Joint Genome Institute (JGI-PGF)"/>
            <person name="Copeland A."/>
            <person name="Lucas S."/>
            <person name="Lapidus A."/>
            <person name="Barry K."/>
            <person name="Detter C."/>
            <person name="Glavina T."/>
            <person name="Hammon N."/>
            <person name="Israni S."/>
            <person name="Pitluck S."/>
            <person name="Richardson P."/>
        </authorList>
    </citation>
    <scope>NUCLEOTIDE SEQUENCE [LARGE SCALE GENOMIC DNA]</scope>
    <source>
        <strain evidence="7">WH 8501</strain>
    </source>
</reference>
<evidence type="ECO:0000256" key="3">
    <source>
        <dbReference type="ARBA" id="ARBA00022741"/>
    </source>
</evidence>
<gene>
    <name evidence="7" type="ORF">CwatDRAFT_4005</name>
</gene>
<dbReference type="InterPro" id="IPR008271">
    <property type="entry name" value="Ser/Thr_kinase_AS"/>
</dbReference>
<reference evidence="7" key="3">
    <citation type="submission" date="2016-12" db="EMBL/GenBank/DDBJ databases">
        <title>Annotation of the draft genome assembly of Crocosphaera watsonii WH 8501.</title>
        <authorList>
            <consortium name="US DOE Joint Genome Institute (JGI-ORNL)"/>
            <person name="Larimer F."/>
            <person name="Land M."/>
        </authorList>
    </citation>
    <scope>NUCLEOTIDE SEQUENCE</scope>
    <source>
        <strain evidence="7">WH 8501</strain>
    </source>
</reference>
<dbReference type="PROSITE" id="PS50011">
    <property type="entry name" value="PROTEIN_KINASE_DOM"/>
    <property type="match status" value="1"/>
</dbReference>
<dbReference type="GO" id="GO:0004674">
    <property type="term" value="F:protein serine/threonine kinase activity"/>
    <property type="evidence" value="ECO:0007669"/>
    <property type="project" value="UniProtKB-EC"/>
</dbReference>
<dbReference type="SMART" id="SM00220">
    <property type="entry name" value="S_TKc"/>
    <property type="match status" value="1"/>
</dbReference>
<evidence type="ECO:0000259" key="6">
    <source>
        <dbReference type="PROSITE" id="PS50011"/>
    </source>
</evidence>
<dbReference type="Gene3D" id="1.10.510.10">
    <property type="entry name" value="Transferase(Phosphotransferase) domain 1"/>
    <property type="match status" value="1"/>
</dbReference>
<dbReference type="Pfam" id="PF00069">
    <property type="entry name" value="Pkinase"/>
    <property type="match status" value="1"/>
</dbReference>
<dbReference type="PANTHER" id="PTHR43671">
    <property type="entry name" value="SERINE/THREONINE-PROTEIN KINASE NEK"/>
    <property type="match status" value="1"/>
</dbReference>
<evidence type="ECO:0000313" key="8">
    <source>
        <dbReference type="Proteomes" id="UP000003922"/>
    </source>
</evidence>
<accession>Q4C497</accession>
<keyword evidence="3" id="KW-0547">Nucleotide-binding</keyword>
<dbReference type="InterPro" id="IPR050660">
    <property type="entry name" value="NEK_Ser/Thr_kinase"/>
</dbReference>
<evidence type="ECO:0000256" key="1">
    <source>
        <dbReference type="ARBA" id="ARBA00012513"/>
    </source>
</evidence>
<evidence type="ECO:0000256" key="2">
    <source>
        <dbReference type="ARBA" id="ARBA00022679"/>
    </source>
</evidence>
<dbReference type="AlphaFoldDB" id="Q4C497"/>
<proteinExistence type="predicted"/>
<keyword evidence="4 7" id="KW-0418">Kinase</keyword>
<dbReference type="EC" id="2.7.11.1" evidence="1"/>
<dbReference type="EMBL" id="AADV02000010">
    <property type="protein sequence ID" value="EAM51017.1"/>
    <property type="molecule type" value="Genomic_DNA"/>
</dbReference>
<dbReference type="KEGG" id="cwa:CwatDRAFT_4005"/>
<dbReference type="SUPFAM" id="SSF56112">
    <property type="entry name" value="Protein kinase-like (PK-like)"/>
    <property type="match status" value="1"/>
</dbReference>
<dbReference type="GO" id="GO:0005524">
    <property type="term" value="F:ATP binding"/>
    <property type="evidence" value="ECO:0007669"/>
    <property type="project" value="UniProtKB-KW"/>
</dbReference>
<dbReference type="PANTHER" id="PTHR43671:SF13">
    <property type="entry name" value="SERINE_THREONINE-PROTEIN KINASE NEK2"/>
    <property type="match status" value="1"/>
</dbReference>
<protein>
    <recommendedName>
        <fullName evidence="1">non-specific serine/threonine protein kinase</fullName>
        <ecNumber evidence="1">2.7.11.1</ecNumber>
    </recommendedName>
</protein>